<accession>A0A6J6LZZ4</accession>
<organism evidence="1">
    <name type="scientific">freshwater metagenome</name>
    <dbReference type="NCBI Taxonomy" id="449393"/>
    <lineage>
        <taxon>unclassified sequences</taxon>
        <taxon>metagenomes</taxon>
        <taxon>ecological metagenomes</taxon>
    </lineage>
</organism>
<evidence type="ECO:0000313" key="2">
    <source>
        <dbReference type="EMBL" id="CAB4825579.1"/>
    </source>
</evidence>
<dbReference type="EMBL" id="CAEZWW010000030">
    <property type="protein sequence ID" value="CAB4666579.1"/>
    <property type="molecule type" value="Genomic_DNA"/>
</dbReference>
<reference evidence="1" key="1">
    <citation type="submission" date="2020-05" db="EMBL/GenBank/DDBJ databases">
        <authorList>
            <person name="Chiriac C."/>
            <person name="Salcher M."/>
            <person name="Ghai R."/>
            <person name="Kavagutti S V."/>
        </authorList>
    </citation>
    <scope>NUCLEOTIDE SEQUENCE</scope>
</reference>
<dbReference type="AlphaFoldDB" id="A0A6J6LZZ4"/>
<protein>
    <submittedName>
        <fullName evidence="1">Unannotated protein</fullName>
    </submittedName>
</protein>
<proteinExistence type="predicted"/>
<name>A0A6J6LZZ4_9ZZZZ</name>
<sequence length="55" mass="6552">MKPFASIFASMFDRESLSREDAKRRQIHREWDRQRARALTPADQSEIDAIFSRNL</sequence>
<dbReference type="EMBL" id="CAFABK010000013">
    <property type="protein sequence ID" value="CAB4825579.1"/>
    <property type="molecule type" value="Genomic_DNA"/>
</dbReference>
<gene>
    <name evidence="1" type="ORF">UFOPK2310_00385</name>
    <name evidence="2" type="ORF">UFOPK3204_00468</name>
</gene>
<evidence type="ECO:0000313" key="1">
    <source>
        <dbReference type="EMBL" id="CAB4666579.1"/>
    </source>
</evidence>